<dbReference type="InterPro" id="IPR000878">
    <property type="entry name" value="4pyrrol_Mease"/>
</dbReference>
<keyword evidence="3" id="KW-1185">Reference proteome</keyword>
<proteinExistence type="predicted"/>
<dbReference type="EMBL" id="CP025120">
    <property type="protein sequence ID" value="AUD79839.1"/>
    <property type="molecule type" value="Genomic_DNA"/>
</dbReference>
<dbReference type="CDD" id="cd19916">
    <property type="entry name" value="OphMA_like"/>
    <property type="match status" value="1"/>
</dbReference>
<accession>A0A2K9B146</accession>
<dbReference type="SUPFAM" id="SSF53790">
    <property type="entry name" value="Tetrapyrrole methylase"/>
    <property type="match status" value="1"/>
</dbReference>
<dbReference type="RefSeq" id="WP_106647631.1">
    <property type="nucleotide sequence ID" value="NZ_BMGO01000001.1"/>
</dbReference>
<organism evidence="2 3">
    <name type="scientific">Kangiella profundi</name>
    <dbReference type="NCBI Taxonomy" id="1561924"/>
    <lineage>
        <taxon>Bacteria</taxon>
        <taxon>Pseudomonadati</taxon>
        <taxon>Pseudomonadota</taxon>
        <taxon>Gammaproteobacteria</taxon>
        <taxon>Kangiellales</taxon>
        <taxon>Kangiellaceae</taxon>
        <taxon>Kangiella</taxon>
    </lineage>
</organism>
<evidence type="ECO:0000313" key="3">
    <source>
        <dbReference type="Proteomes" id="UP000232693"/>
    </source>
</evidence>
<dbReference type="InterPro" id="IPR035996">
    <property type="entry name" value="4pyrrol_Methylase_sf"/>
</dbReference>
<protein>
    <recommendedName>
        <fullName evidence="1">Tetrapyrrole methylase domain-containing protein</fullName>
    </recommendedName>
</protein>
<evidence type="ECO:0000259" key="1">
    <source>
        <dbReference type="Pfam" id="PF00590"/>
    </source>
</evidence>
<feature type="domain" description="Tetrapyrrole methylase" evidence="1">
    <location>
        <begin position="8"/>
        <end position="213"/>
    </location>
</feature>
<dbReference type="OrthoDB" id="1459304at2"/>
<dbReference type="KEGG" id="kpd:CW740_11500"/>
<gene>
    <name evidence="2" type="ORF">CW740_11500</name>
</gene>
<evidence type="ECO:0000313" key="2">
    <source>
        <dbReference type="EMBL" id="AUD79839.1"/>
    </source>
</evidence>
<dbReference type="AlphaFoldDB" id="A0A2K9B146"/>
<dbReference type="Gene3D" id="3.40.1010.10">
    <property type="entry name" value="Cobalt-precorrin-4 Transmethylase, Domain 1"/>
    <property type="match status" value="1"/>
</dbReference>
<dbReference type="Proteomes" id="UP000232693">
    <property type="component" value="Chromosome"/>
</dbReference>
<dbReference type="Pfam" id="PF00590">
    <property type="entry name" value="TP_methylase"/>
    <property type="match status" value="1"/>
</dbReference>
<reference evidence="2 3" key="1">
    <citation type="submission" date="2017-12" db="EMBL/GenBank/DDBJ databases">
        <title>Kangiella profundi FT102 completed genome.</title>
        <authorList>
            <person name="Xu J."/>
            <person name="Wang J."/>
            <person name="Lu Y."/>
        </authorList>
    </citation>
    <scope>NUCLEOTIDE SEQUENCE [LARGE SCALE GENOMIC DNA]</scope>
    <source>
        <strain evidence="2 3">FT102</strain>
    </source>
</reference>
<dbReference type="InterPro" id="IPR014777">
    <property type="entry name" value="4pyrrole_Mease_sub1"/>
</dbReference>
<sequence length="266" mass="29924">MAESKGEFIAVSTGMNLGGQISVIAKDYIQKADVVFALMPHTLAERWLERLNPNVRSLQPYYGVGKYRMQSYEEMIEAMMDEVRKGRKVCGAFYGHAGVFACVPRLTIDKAREEGFRALMEPGISAEACLYADVGIDPGVHGIQGYEASQFLFYNQSVNNAAYAVMWQIGIVGEHTATQFETKPEWVEAFVERLNEWYPLSHEVILYEAAVLPIEEPRVERLQLKDLPHADMSTKTTLIIPPARNLELNIDVLERMGLKPEDIAHG</sequence>
<dbReference type="GO" id="GO:0008168">
    <property type="term" value="F:methyltransferase activity"/>
    <property type="evidence" value="ECO:0007669"/>
    <property type="project" value="InterPro"/>
</dbReference>
<name>A0A2K9B146_9GAMM</name>